<keyword evidence="5 7" id="KW-0808">Transferase</keyword>
<evidence type="ECO:0000256" key="3">
    <source>
        <dbReference type="ARBA" id="ARBA00022490"/>
    </source>
</evidence>
<dbReference type="InterPro" id="IPR000682">
    <property type="entry name" value="PCMT"/>
</dbReference>
<evidence type="ECO:0000256" key="1">
    <source>
        <dbReference type="ARBA" id="ARBA00004496"/>
    </source>
</evidence>
<organism evidence="8 9">
    <name type="scientific">Candidatus Methylophosphatis roskildensis</name>
    <dbReference type="NCBI Taxonomy" id="2899263"/>
    <lineage>
        <taxon>Bacteria</taxon>
        <taxon>Pseudomonadati</taxon>
        <taxon>Pseudomonadota</taxon>
        <taxon>Betaproteobacteria</taxon>
        <taxon>Nitrosomonadales</taxon>
        <taxon>Sterolibacteriaceae</taxon>
        <taxon>Candidatus Methylophosphatis</taxon>
    </lineage>
</organism>
<gene>
    <name evidence="7" type="primary">pcm</name>
    <name evidence="8" type="ORF">IPH26_02085</name>
</gene>
<dbReference type="EC" id="2.1.1.77" evidence="7"/>
<evidence type="ECO:0000256" key="2">
    <source>
        <dbReference type="ARBA" id="ARBA00005369"/>
    </source>
</evidence>
<dbReference type="EMBL" id="JADJEV010000001">
    <property type="protein sequence ID" value="MBK6971787.1"/>
    <property type="molecule type" value="Genomic_DNA"/>
</dbReference>
<feature type="active site" evidence="7">
    <location>
        <position position="61"/>
    </location>
</feature>
<evidence type="ECO:0000256" key="4">
    <source>
        <dbReference type="ARBA" id="ARBA00022603"/>
    </source>
</evidence>
<keyword evidence="3 7" id="KW-0963">Cytoplasm</keyword>
<dbReference type="FunFam" id="3.40.50.150:FF:000010">
    <property type="entry name" value="Protein-L-isoaspartate O-methyltransferase"/>
    <property type="match status" value="1"/>
</dbReference>
<reference evidence="8" key="1">
    <citation type="submission" date="2020-10" db="EMBL/GenBank/DDBJ databases">
        <title>Connecting structure to function with the recovery of over 1000 high-quality activated sludge metagenome-assembled genomes encoding full-length rRNA genes using long-read sequencing.</title>
        <authorList>
            <person name="Singleton C.M."/>
            <person name="Petriglieri F."/>
            <person name="Kristensen J.M."/>
            <person name="Kirkegaard R.H."/>
            <person name="Michaelsen T.Y."/>
            <person name="Andersen M.H."/>
            <person name="Karst S.M."/>
            <person name="Dueholm M.S."/>
            <person name="Nielsen P.H."/>
            <person name="Albertsen M."/>
        </authorList>
    </citation>
    <scope>NUCLEOTIDE SEQUENCE</scope>
    <source>
        <strain evidence="8">Bjer_18-Q3-R1-45_BAT3C.347</strain>
    </source>
</reference>
<dbReference type="AlphaFoldDB" id="A0A9D7E196"/>
<dbReference type="NCBIfam" id="TIGR00080">
    <property type="entry name" value="pimt"/>
    <property type="match status" value="1"/>
</dbReference>
<dbReference type="GO" id="GO:0005737">
    <property type="term" value="C:cytoplasm"/>
    <property type="evidence" value="ECO:0007669"/>
    <property type="project" value="UniProtKB-SubCell"/>
</dbReference>
<dbReference type="PANTHER" id="PTHR11579">
    <property type="entry name" value="PROTEIN-L-ISOASPARTATE O-METHYLTRANSFERASE"/>
    <property type="match status" value="1"/>
</dbReference>
<evidence type="ECO:0000256" key="7">
    <source>
        <dbReference type="HAMAP-Rule" id="MF_00090"/>
    </source>
</evidence>
<comment type="function">
    <text evidence="7">Catalyzes the methyl esterification of L-isoaspartyl residues in peptides and proteins that result from spontaneous decomposition of normal L-aspartyl and L-asparaginyl residues. It plays a role in the repair and/or degradation of damaged proteins.</text>
</comment>
<protein>
    <recommendedName>
        <fullName evidence="7">Protein-L-isoaspartate O-methyltransferase</fullName>
        <ecNumber evidence="7">2.1.1.77</ecNumber>
    </recommendedName>
    <alternativeName>
        <fullName evidence="7">L-isoaspartyl protein carboxyl methyltransferase</fullName>
    </alternativeName>
    <alternativeName>
        <fullName evidence="7">Protein L-isoaspartyl methyltransferase</fullName>
    </alternativeName>
    <alternativeName>
        <fullName evidence="7">Protein-beta-aspartate methyltransferase</fullName>
        <shortName evidence="7">PIMT</shortName>
    </alternativeName>
</protein>
<dbReference type="PANTHER" id="PTHR11579:SF0">
    <property type="entry name" value="PROTEIN-L-ISOASPARTATE(D-ASPARTATE) O-METHYLTRANSFERASE"/>
    <property type="match status" value="1"/>
</dbReference>
<keyword evidence="4 7" id="KW-0489">Methyltransferase</keyword>
<dbReference type="GO" id="GO:0030091">
    <property type="term" value="P:protein repair"/>
    <property type="evidence" value="ECO:0007669"/>
    <property type="project" value="UniProtKB-UniRule"/>
</dbReference>
<comment type="subcellular location">
    <subcellularLocation>
        <location evidence="1 7">Cytoplasm</location>
    </subcellularLocation>
</comment>
<dbReference type="HAMAP" id="MF_00090">
    <property type="entry name" value="PIMT"/>
    <property type="match status" value="1"/>
</dbReference>
<dbReference type="GO" id="GO:0004719">
    <property type="term" value="F:protein-L-isoaspartate (D-aspartate) O-methyltransferase activity"/>
    <property type="evidence" value="ECO:0007669"/>
    <property type="project" value="UniProtKB-UniRule"/>
</dbReference>
<evidence type="ECO:0000256" key="6">
    <source>
        <dbReference type="ARBA" id="ARBA00022691"/>
    </source>
</evidence>
<accession>A0A9D7E196</accession>
<evidence type="ECO:0000313" key="8">
    <source>
        <dbReference type="EMBL" id="MBK6971787.1"/>
    </source>
</evidence>
<evidence type="ECO:0000313" key="9">
    <source>
        <dbReference type="Proteomes" id="UP000807785"/>
    </source>
</evidence>
<keyword evidence="6 7" id="KW-0949">S-adenosyl-L-methionine</keyword>
<comment type="caution">
    <text evidence="8">The sequence shown here is derived from an EMBL/GenBank/DDBJ whole genome shotgun (WGS) entry which is preliminary data.</text>
</comment>
<name>A0A9D7E196_9PROT</name>
<sequence>MVQDVVQMARSFGLETGTQTIDPRVLAALGRVPRHEFVSSALRNSAYDNRPLPIGHGQTISQPYIVAVMTDLLDVDRGDTALEIGTGSGYQAAVLAELGVKVWSIEIVTTLADEAGERLRRLGYSGVTTRAGDGYHGWPDHGPYDTIIVTAAASHVPPPLLQQLKPGGRMVIPVGAPFQTQQLMLVEKRPDGAVTTRQMMPVRFVPLTGGRD</sequence>
<dbReference type="NCBIfam" id="NF001453">
    <property type="entry name" value="PRK00312.1"/>
    <property type="match status" value="1"/>
</dbReference>
<dbReference type="Proteomes" id="UP000807785">
    <property type="component" value="Unassembled WGS sequence"/>
</dbReference>
<dbReference type="SUPFAM" id="SSF53335">
    <property type="entry name" value="S-adenosyl-L-methionine-dependent methyltransferases"/>
    <property type="match status" value="1"/>
</dbReference>
<proteinExistence type="inferred from homology"/>
<dbReference type="PROSITE" id="PS01279">
    <property type="entry name" value="PCMT"/>
    <property type="match status" value="1"/>
</dbReference>
<dbReference type="InterPro" id="IPR029063">
    <property type="entry name" value="SAM-dependent_MTases_sf"/>
</dbReference>
<comment type="catalytic activity">
    <reaction evidence="7">
        <text>[protein]-L-isoaspartate + S-adenosyl-L-methionine = [protein]-L-isoaspartate alpha-methyl ester + S-adenosyl-L-homocysteine</text>
        <dbReference type="Rhea" id="RHEA:12705"/>
        <dbReference type="Rhea" id="RHEA-COMP:12143"/>
        <dbReference type="Rhea" id="RHEA-COMP:12144"/>
        <dbReference type="ChEBI" id="CHEBI:57856"/>
        <dbReference type="ChEBI" id="CHEBI:59789"/>
        <dbReference type="ChEBI" id="CHEBI:90596"/>
        <dbReference type="ChEBI" id="CHEBI:90598"/>
        <dbReference type="EC" id="2.1.1.77"/>
    </reaction>
</comment>
<comment type="similarity">
    <text evidence="2 7">Belongs to the methyltransferase superfamily. L-isoaspartyl/D-aspartyl protein methyltransferase family.</text>
</comment>
<dbReference type="Pfam" id="PF01135">
    <property type="entry name" value="PCMT"/>
    <property type="match status" value="1"/>
</dbReference>
<dbReference type="CDD" id="cd02440">
    <property type="entry name" value="AdoMet_MTases"/>
    <property type="match status" value="1"/>
</dbReference>
<dbReference type="GO" id="GO:0032259">
    <property type="term" value="P:methylation"/>
    <property type="evidence" value="ECO:0007669"/>
    <property type="project" value="UniProtKB-KW"/>
</dbReference>
<dbReference type="Gene3D" id="3.40.50.150">
    <property type="entry name" value="Vaccinia Virus protein VP39"/>
    <property type="match status" value="1"/>
</dbReference>
<evidence type="ECO:0000256" key="5">
    <source>
        <dbReference type="ARBA" id="ARBA00022679"/>
    </source>
</evidence>